<dbReference type="InterPro" id="IPR051788">
    <property type="entry name" value="MFS_Transporter"/>
</dbReference>
<dbReference type="EMBL" id="JAAKZH010000007">
    <property type="protein sequence ID" value="NGO65862.1"/>
    <property type="molecule type" value="Genomic_DNA"/>
</dbReference>
<dbReference type="SUPFAM" id="SSF103473">
    <property type="entry name" value="MFS general substrate transporter"/>
    <property type="match status" value="1"/>
</dbReference>
<name>A0A6M1RWH2_9HYPH</name>
<feature type="transmembrane region" description="Helical" evidence="5">
    <location>
        <begin position="134"/>
        <end position="155"/>
    </location>
</feature>
<dbReference type="AlphaFoldDB" id="A0A6M1RWH2"/>
<organism evidence="7 8">
    <name type="scientific">Rhizobium daejeonense</name>
    <dbReference type="NCBI Taxonomy" id="240521"/>
    <lineage>
        <taxon>Bacteria</taxon>
        <taxon>Pseudomonadati</taxon>
        <taxon>Pseudomonadota</taxon>
        <taxon>Alphaproteobacteria</taxon>
        <taxon>Hyphomicrobiales</taxon>
        <taxon>Rhizobiaceae</taxon>
        <taxon>Rhizobium/Agrobacterium group</taxon>
        <taxon>Rhizobium</taxon>
    </lineage>
</organism>
<feature type="domain" description="Major facilitator superfamily (MFS) profile" evidence="6">
    <location>
        <begin position="1"/>
        <end position="187"/>
    </location>
</feature>
<dbReference type="Gene3D" id="1.20.1250.20">
    <property type="entry name" value="MFS general substrate transporter like domains"/>
    <property type="match status" value="2"/>
</dbReference>
<feature type="transmembrane region" description="Helical" evidence="5">
    <location>
        <begin position="12"/>
        <end position="31"/>
    </location>
</feature>
<keyword evidence="3 5" id="KW-1133">Transmembrane helix</keyword>
<protein>
    <submittedName>
        <fullName evidence="7">MFS transporter</fullName>
    </submittedName>
</protein>
<feature type="transmembrane region" description="Helical" evidence="5">
    <location>
        <begin position="201"/>
        <end position="219"/>
    </location>
</feature>
<evidence type="ECO:0000256" key="2">
    <source>
        <dbReference type="ARBA" id="ARBA00022692"/>
    </source>
</evidence>
<evidence type="ECO:0000313" key="7">
    <source>
        <dbReference type="EMBL" id="NGO65862.1"/>
    </source>
</evidence>
<accession>A0A6M1RWH2</accession>
<dbReference type="RefSeq" id="WP_163897943.1">
    <property type="nucleotide sequence ID" value="NZ_CP048425.1"/>
</dbReference>
<evidence type="ECO:0000256" key="3">
    <source>
        <dbReference type="ARBA" id="ARBA00022989"/>
    </source>
</evidence>
<comment type="subcellular location">
    <subcellularLocation>
        <location evidence="1">Membrane</location>
        <topology evidence="1">Multi-pass membrane protein</topology>
    </subcellularLocation>
</comment>
<evidence type="ECO:0000313" key="8">
    <source>
        <dbReference type="Proteomes" id="UP000477849"/>
    </source>
</evidence>
<keyword evidence="8" id="KW-1185">Reference proteome</keyword>
<feature type="transmembrane region" description="Helical" evidence="5">
    <location>
        <begin position="161"/>
        <end position="180"/>
    </location>
</feature>
<dbReference type="Pfam" id="PF07690">
    <property type="entry name" value="MFS_1"/>
    <property type="match status" value="1"/>
</dbReference>
<sequence length="379" mass="38338">MLSADRPATRLATRLAFLVAGFGLACWAPLVPFAKERLGVDDGVLGVLLLCLGLGSVAAMLATGVLNARFGSKPIIIAGGLGMAVVLPVLTLASTPVTFAIALAIFGGTLGSLEVAMNIHAVEVEKAAACPLMSGFHAMFSIGGFAGSLLMTVLLSANAGAFTATVICAALMIAGIVVAWPRLLDTAQAGDAPLFAVPRGAVLLLAILAAIVFLVEGAVLDWSALFLTSGGIVPTEQGGIGYILFAIAMTTARLTGDALTARLGDRATLFWGGVVAIVGFVIVLASPIRLLALSGFLLIGLGAANIVPVLFRRGGSQTVMPPGLAVAAITMIGYAGVLLGPASIGFVANHVGLPGAFWMLVGLLCVVPFCAGLVTRSKH</sequence>
<gene>
    <name evidence="7" type="ORF">G6N76_19490</name>
</gene>
<feature type="transmembrane region" description="Helical" evidence="5">
    <location>
        <begin position="323"/>
        <end position="344"/>
    </location>
</feature>
<dbReference type="Proteomes" id="UP000477849">
    <property type="component" value="Unassembled WGS sequence"/>
</dbReference>
<comment type="caution">
    <text evidence="7">The sequence shown here is derived from an EMBL/GenBank/DDBJ whole genome shotgun (WGS) entry which is preliminary data.</text>
</comment>
<dbReference type="PROSITE" id="PS50850">
    <property type="entry name" value="MFS"/>
    <property type="match status" value="1"/>
</dbReference>
<dbReference type="GO" id="GO:0022857">
    <property type="term" value="F:transmembrane transporter activity"/>
    <property type="evidence" value="ECO:0007669"/>
    <property type="project" value="InterPro"/>
</dbReference>
<keyword evidence="4 5" id="KW-0472">Membrane</keyword>
<evidence type="ECO:0000256" key="1">
    <source>
        <dbReference type="ARBA" id="ARBA00004141"/>
    </source>
</evidence>
<feature type="transmembrane region" description="Helical" evidence="5">
    <location>
        <begin position="43"/>
        <end position="63"/>
    </location>
</feature>
<dbReference type="GO" id="GO:0016020">
    <property type="term" value="C:membrane"/>
    <property type="evidence" value="ECO:0007669"/>
    <property type="project" value="UniProtKB-SubCell"/>
</dbReference>
<dbReference type="PANTHER" id="PTHR23514">
    <property type="entry name" value="BYPASS OF STOP CODON PROTEIN 6"/>
    <property type="match status" value="1"/>
</dbReference>
<feature type="transmembrane region" description="Helical" evidence="5">
    <location>
        <begin position="268"/>
        <end position="285"/>
    </location>
</feature>
<feature type="transmembrane region" description="Helical" evidence="5">
    <location>
        <begin position="356"/>
        <end position="375"/>
    </location>
</feature>
<dbReference type="InterPro" id="IPR036259">
    <property type="entry name" value="MFS_trans_sf"/>
</dbReference>
<keyword evidence="2 5" id="KW-0812">Transmembrane</keyword>
<proteinExistence type="predicted"/>
<dbReference type="InterPro" id="IPR011701">
    <property type="entry name" value="MFS"/>
</dbReference>
<evidence type="ECO:0000259" key="6">
    <source>
        <dbReference type="PROSITE" id="PS50850"/>
    </source>
</evidence>
<evidence type="ECO:0000256" key="4">
    <source>
        <dbReference type="ARBA" id="ARBA00023136"/>
    </source>
</evidence>
<dbReference type="InterPro" id="IPR020846">
    <property type="entry name" value="MFS_dom"/>
</dbReference>
<dbReference type="PANTHER" id="PTHR23514:SF13">
    <property type="entry name" value="INNER MEMBRANE PROTEIN YBJJ"/>
    <property type="match status" value="1"/>
</dbReference>
<dbReference type="PROSITE" id="PS51257">
    <property type="entry name" value="PROKAR_LIPOPROTEIN"/>
    <property type="match status" value="1"/>
</dbReference>
<evidence type="ECO:0000256" key="5">
    <source>
        <dbReference type="SAM" id="Phobius"/>
    </source>
</evidence>
<dbReference type="CDD" id="cd17393">
    <property type="entry name" value="MFS_MosC_like"/>
    <property type="match status" value="1"/>
</dbReference>
<feature type="transmembrane region" description="Helical" evidence="5">
    <location>
        <begin position="99"/>
        <end position="122"/>
    </location>
</feature>
<reference evidence="7 8" key="1">
    <citation type="submission" date="2020-02" db="EMBL/GenBank/DDBJ databases">
        <title>Genome sequence of the type strain CCBAU10050 of Rhizobium daejeonense.</title>
        <authorList>
            <person name="Gao J."/>
            <person name="Sun J."/>
        </authorList>
    </citation>
    <scope>NUCLEOTIDE SEQUENCE [LARGE SCALE GENOMIC DNA]</scope>
    <source>
        <strain evidence="7 8">CCBAU10050</strain>
    </source>
</reference>
<feature type="transmembrane region" description="Helical" evidence="5">
    <location>
        <begin position="291"/>
        <end position="311"/>
    </location>
</feature>
<feature type="transmembrane region" description="Helical" evidence="5">
    <location>
        <begin position="75"/>
        <end position="93"/>
    </location>
</feature>